<accession>A0ACC0SHR9</accession>
<evidence type="ECO:0000313" key="1">
    <source>
        <dbReference type="EMBL" id="KAI9388730.1"/>
    </source>
</evidence>
<reference evidence="1 2" key="1">
    <citation type="journal article" date="2006" name="Science">
        <title>The genome of black cottonwood, Populus trichocarpa (Torr. &amp; Gray).</title>
        <authorList>
            <person name="Tuskan G.A."/>
            <person name="Difazio S."/>
            <person name="Jansson S."/>
            <person name="Bohlmann J."/>
            <person name="Grigoriev I."/>
            <person name="Hellsten U."/>
            <person name="Putnam N."/>
            <person name="Ralph S."/>
            <person name="Rombauts S."/>
            <person name="Salamov A."/>
            <person name="Schein J."/>
            <person name="Sterck L."/>
            <person name="Aerts A."/>
            <person name="Bhalerao R.R."/>
            <person name="Bhalerao R.P."/>
            <person name="Blaudez D."/>
            <person name="Boerjan W."/>
            <person name="Brun A."/>
            <person name="Brunner A."/>
            <person name="Busov V."/>
            <person name="Campbell M."/>
            <person name="Carlson J."/>
            <person name="Chalot M."/>
            <person name="Chapman J."/>
            <person name="Chen G.L."/>
            <person name="Cooper D."/>
            <person name="Coutinho P.M."/>
            <person name="Couturier J."/>
            <person name="Covert S."/>
            <person name="Cronk Q."/>
            <person name="Cunningham R."/>
            <person name="Davis J."/>
            <person name="Degroeve S."/>
            <person name="Dejardin A."/>
            <person name="Depamphilis C."/>
            <person name="Detter J."/>
            <person name="Dirks B."/>
            <person name="Dubchak I."/>
            <person name="Duplessis S."/>
            <person name="Ehlting J."/>
            <person name="Ellis B."/>
            <person name="Gendler K."/>
            <person name="Goodstein D."/>
            <person name="Gribskov M."/>
            <person name="Grimwood J."/>
            <person name="Groover A."/>
            <person name="Gunter L."/>
            <person name="Hamberger B."/>
            <person name="Heinze B."/>
            <person name="Helariutta Y."/>
            <person name="Henrissat B."/>
            <person name="Holligan D."/>
            <person name="Holt R."/>
            <person name="Huang W."/>
            <person name="Islam-Faridi N."/>
            <person name="Jones S."/>
            <person name="Jones-Rhoades M."/>
            <person name="Jorgensen R."/>
            <person name="Joshi C."/>
            <person name="Kangasjarvi J."/>
            <person name="Karlsson J."/>
            <person name="Kelleher C."/>
            <person name="Kirkpatrick R."/>
            <person name="Kirst M."/>
            <person name="Kohler A."/>
            <person name="Kalluri U."/>
            <person name="Larimer F."/>
            <person name="Leebens-Mack J."/>
            <person name="Leple J.C."/>
            <person name="Locascio P."/>
            <person name="Lou Y."/>
            <person name="Lucas S."/>
            <person name="Martin F."/>
            <person name="Montanini B."/>
            <person name="Napoli C."/>
            <person name="Nelson D.R."/>
            <person name="Nelson C."/>
            <person name="Nieminen K."/>
            <person name="Nilsson O."/>
            <person name="Pereda V."/>
            <person name="Peter G."/>
            <person name="Philippe R."/>
            <person name="Pilate G."/>
            <person name="Poliakov A."/>
            <person name="Razumovskaya J."/>
            <person name="Richardson P."/>
            <person name="Rinaldi C."/>
            <person name="Ritland K."/>
            <person name="Rouze P."/>
            <person name="Ryaboy D."/>
            <person name="Schmutz J."/>
            <person name="Schrader J."/>
            <person name="Segerman B."/>
            <person name="Shin H."/>
            <person name="Siddiqui A."/>
            <person name="Sterky F."/>
            <person name="Terry A."/>
            <person name="Tsai C.J."/>
            <person name="Uberbacher E."/>
            <person name="Unneberg P."/>
            <person name="Vahala J."/>
            <person name="Wall K."/>
            <person name="Wessler S."/>
            <person name="Yang G."/>
            <person name="Yin T."/>
            <person name="Douglas C."/>
            <person name="Marra M."/>
            <person name="Sandberg G."/>
            <person name="Van de Peer Y."/>
            <person name="Rokhsar D."/>
        </authorList>
    </citation>
    <scope>NUCLEOTIDE SEQUENCE [LARGE SCALE GENOMIC DNA]</scope>
    <source>
        <strain evidence="2">cv. Nisqually</strain>
    </source>
</reference>
<dbReference type="Proteomes" id="UP000006729">
    <property type="component" value="Chromosome 9"/>
</dbReference>
<sequence>MLRSKGISPSISTCNTLICEVSRGKGSFAGYGVFKEVFGLGSCELEGKMRRGFRNTPNVHSFNESVVGFYKDGEVQMVEEIWSEMGRFGCVANGFSFGVFNGFYFFCEGGRLSEAEKLWEEMRVKGIVPDIVAYNTIIGGFCKVGEVEKAEGLFREMGLSGIESTCVTFEHLSKGYCRIGGVDSAILVYKNMCRRGLC</sequence>
<organism evidence="1 2">
    <name type="scientific">Populus trichocarpa</name>
    <name type="common">Western balsam poplar</name>
    <name type="synonym">Populus balsamifera subsp. trichocarpa</name>
    <dbReference type="NCBI Taxonomy" id="3694"/>
    <lineage>
        <taxon>Eukaryota</taxon>
        <taxon>Viridiplantae</taxon>
        <taxon>Streptophyta</taxon>
        <taxon>Embryophyta</taxon>
        <taxon>Tracheophyta</taxon>
        <taxon>Spermatophyta</taxon>
        <taxon>Magnoliopsida</taxon>
        <taxon>eudicotyledons</taxon>
        <taxon>Gunneridae</taxon>
        <taxon>Pentapetalae</taxon>
        <taxon>rosids</taxon>
        <taxon>fabids</taxon>
        <taxon>Malpighiales</taxon>
        <taxon>Salicaceae</taxon>
        <taxon>Saliceae</taxon>
        <taxon>Populus</taxon>
    </lineage>
</organism>
<gene>
    <name evidence="1" type="ORF">POPTR_009G110400v4</name>
</gene>
<comment type="caution">
    <text evidence="1">The sequence shown here is derived from an EMBL/GenBank/DDBJ whole genome shotgun (WGS) entry which is preliminary data.</text>
</comment>
<evidence type="ECO:0000313" key="2">
    <source>
        <dbReference type="Proteomes" id="UP000006729"/>
    </source>
</evidence>
<keyword evidence="2" id="KW-1185">Reference proteome</keyword>
<protein>
    <submittedName>
        <fullName evidence="1">Uncharacterized protein</fullName>
    </submittedName>
</protein>
<name>A0ACC0SHR9_POPTR</name>
<dbReference type="EMBL" id="CM009298">
    <property type="protein sequence ID" value="KAI9388730.1"/>
    <property type="molecule type" value="Genomic_DNA"/>
</dbReference>
<proteinExistence type="predicted"/>